<accession>A0A1Y3AWA6</accession>
<feature type="non-terminal residue" evidence="2">
    <location>
        <position position="1"/>
    </location>
</feature>
<sequence>LAKPNAFETCGLQTCSYWSVGQWSECQGCIDIQKGRQWRNVECRHHNGTIIMDESECYQWSDKPIIGQECYHMNCIPMWKIFNQQQSNDDGDEESSNLNGRKCHNDNDHCNHNDAFDSNGSNQQQQQQQQKEINESRTKLIHCVWNDVRLQDQIIDESYCTGLMKPTINDNVTIELL</sequence>
<dbReference type="AlphaFoldDB" id="A0A1Y3AWA6"/>
<dbReference type="OrthoDB" id="5948003at2759"/>
<gene>
    <name evidence="2" type="ORF">BLA29_010451</name>
</gene>
<evidence type="ECO:0000313" key="2">
    <source>
        <dbReference type="EMBL" id="OTF72782.1"/>
    </source>
</evidence>
<proteinExistence type="predicted"/>
<comment type="caution">
    <text evidence="2">The sequence shown here is derived from an EMBL/GenBank/DDBJ whole genome shotgun (WGS) entry which is preliminary data.</text>
</comment>
<evidence type="ECO:0000256" key="1">
    <source>
        <dbReference type="SAM" id="MobiDB-lite"/>
    </source>
</evidence>
<feature type="region of interest" description="Disordered" evidence="1">
    <location>
        <begin position="114"/>
        <end position="133"/>
    </location>
</feature>
<dbReference type="EMBL" id="MUJZ01054652">
    <property type="protein sequence ID" value="OTF72782.1"/>
    <property type="molecule type" value="Genomic_DNA"/>
</dbReference>
<evidence type="ECO:0000313" key="3">
    <source>
        <dbReference type="Proteomes" id="UP000194236"/>
    </source>
</evidence>
<protein>
    <submittedName>
        <fullName evidence="2">Uncharacterized protein</fullName>
    </submittedName>
</protein>
<dbReference type="Proteomes" id="UP000194236">
    <property type="component" value="Unassembled WGS sequence"/>
</dbReference>
<organism evidence="2 3">
    <name type="scientific">Euroglyphus maynei</name>
    <name type="common">Mayne's house dust mite</name>
    <dbReference type="NCBI Taxonomy" id="6958"/>
    <lineage>
        <taxon>Eukaryota</taxon>
        <taxon>Metazoa</taxon>
        <taxon>Ecdysozoa</taxon>
        <taxon>Arthropoda</taxon>
        <taxon>Chelicerata</taxon>
        <taxon>Arachnida</taxon>
        <taxon>Acari</taxon>
        <taxon>Acariformes</taxon>
        <taxon>Sarcoptiformes</taxon>
        <taxon>Astigmata</taxon>
        <taxon>Psoroptidia</taxon>
        <taxon>Analgoidea</taxon>
        <taxon>Pyroglyphidae</taxon>
        <taxon>Pyroglyphinae</taxon>
        <taxon>Euroglyphus</taxon>
    </lineage>
</organism>
<keyword evidence="3" id="KW-1185">Reference proteome</keyword>
<name>A0A1Y3AWA6_EURMA</name>
<reference evidence="2 3" key="1">
    <citation type="submission" date="2017-03" db="EMBL/GenBank/DDBJ databases">
        <title>Genome Survey of Euroglyphus maynei.</title>
        <authorList>
            <person name="Arlian L.G."/>
            <person name="Morgan M.S."/>
            <person name="Rider S.D."/>
        </authorList>
    </citation>
    <scope>NUCLEOTIDE SEQUENCE [LARGE SCALE GENOMIC DNA]</scope>
    <source>
        <strain evidence="2">Arlian Lab</strain>
        <tissue evidence="2">Whole body</tissue>
    </source>
</reference>